<dbReference type="InterPro" id="IPR047698">
    <property type="entry name" value="ArsF-like"/>
</dbReference>
<keyword evidence="1" id="KW-0732">Signal</keyword>
<feature type="signal peptide" evidence="1">
    <location>
        <begin position="1"/>
        <end position="23"/>
    </location>
</feature>
<evidence type="ECO:0000313" key="2">
    <source>
        <dbReference type="EMBL" id="MCZ8373539.1"/>
    </source>
</evidence>
<dbReference type="EMBL" id="JAPZVM010000013">
    <property type="protein sequence ID" value="MCZ8373539.1"/>
    <property type="molecule type" value="Genomic_DNA"/>
</dbReference>
<keyword evidence="3" id="KW-1185">Reference proteome</keyword>
<dbReference type="SUPFAM" id="SSF52833">
    <property type="entry name" value="Thioredoxin-like"/>
    <property type="match status" value="1"/>
</dbReference>
<evidence type="ECO:0000256" key="1">
    <source>
        <dbReference type="SAM" id="SignalP"/>
    </source>
</evidence>
<sequence>MKRILFLMSVCLMAASCSLNSNSKNETGIQSQQEASSGNQHATAQDRVEVLYFHGKQRCATCMAIESNTREAMEANFSEQMKKGNVVFRSIDISKKENEKIAEKYQVTWSSLFIVKYKDGQESDENMTKFAFGNARKSPDTFKSEIVKTVQNMLK</sequence>
<reference evidence="2" key="1">
    <citation type="submission" date="2022-12" db="EMBL/GenBank/DDBJ databases">
        <title>Phocaeicola acetigenes sp. nov., isolated feces from a healthy human.</title>
        <authorList>
            <person name="Do H."/>
            <person name="Ha Y.B."/>
            <person name="Kim J.-S."/>
            <person name="Suh M.K."/>
            <person name="Kim H.S."/>
            <person name="Lee J.-S."/>
        </authorList>
    </citation>
    <scope>NUCLEOTIDE SEQUENCE</scope>
    <source>
        <strain evidence="2">KGMB11183</strain>
    </source>
</reference>
<comment type="caution">
    <text evidence="2">The sequence shown here is derived from an EMBL/GenBank/DDBJ whole genome shotgun (WGS) entry which is preliminary data.</text>
</comment>
<dbReference type="PROSITE" id="PS51257">
    <property type="entry name" value="PROKAR_LIPOPROTEIN"/>
    <property type="match status" value="1"/>
</dbReference>
<dbReference type="InterPro" id="IPR036249">
    <property type="entry name" value="Thioredoxin-like_sf"/>
</dbReference>
<gene>
    <name evidence="2" type="ORF">O6P32_12620</name>
</gene>
<protein>
    <submittedName>
        <fullName evidence="2">Nitrophenyl compound nitroreductase subunit ArsF family protein</fullName>
    </submittedName>
</protein>
<accession>A0ABT4PKF2</accession>
<proteinExistence type="predicted"/>
<dbReference type="RefSeq" id="WP_178266795.1">
    <property type="nucleotide sequence ID" value="NZ_JAPZVM010000013.1"/>
</dbReference>
<dbReference type="Gene3D" id="3.40.30.10">
    <property type="entry name" value="Glutaredoxin"/>
    <property type="match status" value="1"/>
</dbReference>
<feature type="chain" id="PRO_5046586352" evidence="1">
    <location>
        <begin position="24"/>
        <end position="155"/>
    </location>
</feature>
<evidence type="ECO:0000313" key="3">
    <source>
        <dbReference type="Proteomes" id="UP001141933"/>
    </source>
</evidence>
<name>A0ABT4PKF2_9BACT</name>
<dbReference type="NCBIfam" id="NF040494">
    <property type="entry name" value="nitrored_ArsF"/>
    <property type="match status" value="1"/>
</dbReference>
<dbReference type="Proteomes" id="UP001141933">
    <property type="component" value="Unassembled WGS sequence"/>
</dbReference>
<organism evidence="2 3">
    <name type="scientific">Phocaeicola acetigenes</name>
    <dbReference type="NCBI Taxonomy" id="3016083"/>
    <lineage>
        <taxon>Bacteria</taxon>
        <taxon>Pseudomonadati</taxon>
        <taxon>Bacteroidota</taxon>
        <taxon>Bacteroidia</taxon>
        <taxon>Bacteroidales</taxon>
        <taxon>Bacteroidaceae</taxon>
        <taxon>Phocaeicola</taxon>
    </lineage>
</organism>